<reference evidence="6" key="1">
    <citation type="submission" date="2021-05" db="EMBL/GenBank/DDBJ databases">
        <authorList>
            <person name="Pietrasiak N."/>
            <person name="Ward R."/>
            <person name="Stajich J.E."/>
            <person name="Kurbessoian T."/>
        </authorList>
    </citation>
    <scope>NUCLEOTIDE SEQUENCE</scope>
    <source>
        <strain evidence="6">HA4357-MV3</strain>
    </source>
</reference>
<dbReference type="PANTHER" id="PTHR30469">
    <property type="entry name" value="MULTIDRUG RESISTANCE PROTEIN MDTA"/>
    <property type="match status" value="1"/>
</dbReference>
<keyword evidence="4" id="KW-0812">Transmembrane</keyword>
<dbReference type="Gene3D" id="2.40.420.20">
    <property type="match status" value="1"/>
</dbReference>
<protein>
    <submittedName>
        <fullName evidence="6">Efflux RND transporter periplasmic adaptor subunit</fullName>
    </submittedName>
</protein>
<feature type="domain" description="Multidrug resistance protein MdtA-like barrel-sandwich hybrid" evidence="5">
    <location>
        <begin position="94"/>
        <end position="277"/>
    </location>
</feature>
<dbReference type="PANTHER" id="PTHR30469:SF39">
    <property type="entry name" value="SLL0180 PROTEIN"/>
    <property type="match status" value="1"/>
</dbReference>
<dbReference type="AlphaFoldDB" id="A0A9E3LVZ0"/>
<keyword evidence="2" id="KW-0175">Coiled coil</keyword>
<dbReference type="Gene3D" id="2.40.30.170">
    <property type="match status" value="1"/>
</dbReference>
<dbReference type="FunFam" id="2.40.420.20:FF:000007">
    <property type="entry name" value="HAE1 family efflux pump MFP component"/>
    <property type="match status" value="1"/>
</dbReference>
<keyword evidence="4" id="KW-1133">Transmembrane helix</keyword>
<name>A0A9E3LVZ0_9NOST</name>
<accession>A0A9E3LVZ0</accession>
<comment type="caution">
    <text evidence="6">The sequence shown here is derived from an EMBL/GenBank/DDBJ whole genome shotgun (WGS) entry which is preliminary data.</text>
</comment>
<evidence type="ECO:0000256" key="4">
    <source>
        <dbReference type="SAM" id="Phobius"/>
    </source>
</evidence>
<keyword evidence="4" id="KW-0472">Membrane</keyword>
<organism evidence="6 7">
    <name type="scientific">Pelatocladus maniniholoensis HA4357-MV3</name>
    <dbReference type="NCBI Taxonomy" id="1117104"/>
    <lineage>
        <taxon>Bacteria</taxon>
        <taxon>Bacillati</taxon>
        <taxon>Cyanobacteriota</taxon>
        <taxon>Cyanophyceae</taxon>
        <taxon>Nostocales</taxon>
        <taxon>Nostocaceae</taxon>
        <taxon>Pelatocladus</taxon>
    </lineage>
</organism>
<comment type="similarity">
    <text evidence="1">Belongs to the membrane fusion protein (MFP) (TC 8.A.1) family.</text>
</comment>
<dbReference type="GO" id="GO:1990281">
    <property type="term" value="C:efflux pump complex"/>
    <property type="evidence" value="ECO:0007669"/>
    <property type="project" value="TreeGrafter"/>
</dbReference>
<dbReference type="Gene3D" id="1.10.287.470">
    <property type="entry name" value="Helix hairpin bin"/>
    <property type="match status" value="2"/>
</dbReference>
<reference evidence="6" key="2">
    <citation type="journal article" date="2022" name="Microbiol. Resour. Announc.">
        <title>Metagenome Sequencing to Explore Phylogenomics of Terrestrial Cyanobacteria.</title>
        <authorList>
            <person name="Ward R.D."/>
            <person name="Stajich J.E."/>
            <person name="Johansen J.R."/>
            <person name="Huntemann M."/>
            <person name="Clum A."/>
            <person name="Foster B."/>
            <person name="Foster B."/>
            <person name="Roux S."/>
            <person name="Palaniappan K."/>
            <person name="Varghese N."/>
            <person name="Mukherjee S."/>
            <person name="Reddy T.B.K."/>
            <person name="Daum C."/>
            <person name="Copeland A."/>
            <person name="Chen I.A."/>
            <person name="Ivanova N.N."/>
            <person name="Kyrpides N.C."/>
            <person name="Shapiro N."/>
            <person name="Eloe-Fadrosh E.A."/>
            <person name="Pietrasiak N."/>
        </authorList>
    </citation>
    <scope>NUCLEOTIDE SEQUENCE</scope>
    <source>
        <strain evidence="6">HA4357-MV3</strain>
    </source>
</reference>
<dbReference type="Pfam" id="PF25917">
    <property type="entry name" value="BSH_RND"/>
    <property type="match status" value="1"/>
</dbReference>
<feature type="transmembrane region" description="Helical" evidence="4">
    <location>
        <begin position="28"/>
        <end position="49"/>
    </location>
</feature>
<dbReference type="Gene3D" id="2.40.50.100">
    <property type="match status" value="2"/>
</dbReference>
<feature type="region of interest" description="Disordered" evidence="3">
    <location>
        <begin position="1"/>
        <end position="21"/>
    </location>
</feature>
<dbReference type="SUPFAM" id="SSF111369">
    <property type="entry name" value="HlyD-like secretion proteins"/>
    <property type="match status" value="2"/>
</dbReference>
<gene>
    <name evidence="6" type="ORF">KME28_24825</name>
</gene>
<dbReference type="InterPro" id="IPR006143">
    <property type="entry name" value="RND_pump_MFP"/>
</dbReference>
<evidence type="ECO:0000256" key="1">
    <source>
        <dbReference type="ARBA" id="ARBA00009477"/>
    </source>
</evidence>
<dbReference type="EMBL" id="JAHHHW010000143">
    <property type="protein sequence ID" value="MBW4434849.1"/>
    <property type="molecule type" value="Genomic_DNA"/>
</dbReference>
<proteinExistence type="inferred from homology"/>
<evidence type="ECO:0000313" key="6">
    <source>
        <dbReference type="EMBL" id="MBW4434849.1"/>
    </source>
</evidence>
<evidence type="ECO:0000256" key="3">
    <source>
        <dbReference type="SAM" id="MobiDB-lite"/>
    </source>
</evidence>
<evidence type="ECO:0000313" key="7">
    <source>
        <dbReference type="Proteomes" id="UP000813215"/>
    </source>
</evidence>
<feature type="coiled-coil region" evidence="2">
    <location>
        <begin position="208"/>
        <end position="242"/>
    </location>
</feature>
<dbReference type="InterPro" id="IPR058625">
    <property type="entry name" value="MdtA-like_BSH"/>
</dbReference>
<evidence type="ECO:0000256" key="2">
    <source>
        <dbReference type="SAM" id="Coils"/>
    </source>
</evidence>
<dbReference type="NCBIfam" id="TIGR01730">
    <property type="entry name" value="RND_mfp"/>
    <property type="match status" value="1"/>
</dbReference>
<evidence type="ECO:0000259" key="5">
    <source>
        <dbReference type="Pfam" id="PF25917"/>
    </source>
</evidence>
<dbReference type="GO" id="GO:0015562">
    <property type="term" value="F:efflux transmembrane transporter activity"/>
    <property type="evidence" value="ECO:0007669"/>
    <property type="project" value="TreeGrafter"/>
</dbReference>
<feature type="coiled-coil region" evidence="2">
    <location>
        <begin position="135"/>
        <end position="169"/>
    </location>
</feature>
<dbReference type="Proteomes" id="UP000813215">
    <property type="component" value="Unassembled WGS sequence"/>
</dbReference>
<sequence>MTSPQPDTKVENYPPQTESQPPRKQRRWLWLLLALIALTGGGIAVWRVFASENQTPANTNANAQPPAVPVKVSAVKSGTIEESSEYIATIESRRSVALQPRIQGQVTQIFVRAGDPVKDGDPIIQVDSREQQAAVNSVNAAAQAARSQVENAKATLRSLEADRQSFLADVKLNQQDYNRYADLANQGAVSQQTKEQYANRLAVARAALNANESKIKAQQAAVAEAEKSLQQALANTNQQQVQLQYYRVTAPFAGTVGDIPVKLGDFVNTSTQLATITQNRPLEINLSVPIERASELRNGMLVELINAQGQTIGTSRVFFISPKANNENRMIQVKALYDNENNKLKADEYIRARVIFSERSGVVIPTSAVARIAGQNFVFIEQTQKSPQGKTQLVAKQKRVELGNIKGNNYQVLKGLQPGERIVVSGLLNLQDGAAINPESK</sequence>